<comment type="similarity">
    <text evidence="1">Belongs to the SKA1 family.</text>
</comment>
<reference evidence="6 7" key="1">
    <citation type="journal article" date="2021" name="Nat. Plants">
        <title>The Taxus genome provides insights into paclitaxel biosynthesis.</title>
        <authorList>
            <person name="Xiong X."/>
            <person name="Gou J."/>
            <person name="Liao Q."/>
            <person name="Li Y."/>
            <person name="Zhou Q."/>
            <person name="Bi G."/>
            <person name="Li C."/>
            <person name="Du R."/>
            <person name="Wang X."/>
            <person name="Sun T."/>
            <person name="Guo L."/>
            <person name="Liang H."/>
            <person name="Lu P."/>
            <person name="Wu Y."/>
            <person name="Zhang Z."/>
            <person name="Ro D.K."/>
            <person name="Shang Y."/>
            <person name="Huang S."/>
            <person name="Yan J."/>
        </authorList>
    </citation>
    <scope>NUCLEOTIDE SEQUENCE [LARGE SCALE GENOMIC DNA]</scope>
    <source>
        <strain evidence="6">Ta-2019</strain>
    </source>
</reference>
<evidence type="ECO:0000313" key="7">
    <source>
        <dbReference type="Proteomes" id="UP000824469"/>
    </source>
</evidence>
<dbReference type="Pfam" id="PF07160">
    <property type="entry name" value="SKA1"/>
    <property type="match status" value="1"/>
</dbReference>
<evidence type="ECO:0000256" key="5">
    <source>
        <dbReference type="SAM" id="MobiDB-lite"/>
    </source>
</evidence>
<dbReference type="GO" id="GO:0008017">
    <property type="term" value="F:microtubule binding"/>
    <property type="evidence" value="ECO:0007669"/>
    <property type="project" value="InterPro"/>
</dbReference>
<accession>A0AA38GWP6</accession>
<dbReference type="Proteomes" id="UP000824469">
    <property type="component" value="Unassembled WGS sequence"/>
</dbReference>
<dbReference type="PANTHER" id="PTHR28573:SF1">
    <property type="entry name" value="SPINDLE AND KINETOCHORE-ASSOCIATED PROTEIN 1"/>
    <property type="match status" value="1"/>
</dbReference>
<evidence type="ECO:0000256" key="4">
    <source>
        <dbReference type="ARBA" id="ARBA00075755"/>
    </source>
</evidence>
<dbReference type="OMA" id="EMAQHAE"/>
<dbReference type="GO" id="GO:0072686">
    <property type="term" value="C:mitotic spindle"/>
    <property type="evidence" value="ECO:0007669"/>
    <property type="project" value="TreeGrafter"/>
</dbReference>
<name>A0AA38GWP6_TAXCH</name>
<feature type="non-terminal residue" evidence="6">
    <location>
        <position position="1"/>
    </location>
</feature>
<feature type="region of interest" description="Disordered" evidence="5">
    <location>
        <begin position="62"/>
        <end position="82"/>
    </location>
</feature>
<evidence type="ECO:0000256" key="3">
    <source>
        <dbReference type="ARBA" id="ARBA00068507"/>
    </source>
</evidence>
<dbReference type="AlphaFoldDB" id="A0AA38GWP6"/>
<dbReference type="Gene3D" id="1.10.10.1890">
    <property type="entry name" value="Ska1 microtubule binding domain-like"/>
    <property type="match status" value="1"/>
</dbReference>
<dbReference type="GO" id="GO:0051301">
    <property type="term" value="P:cell division"/>
    <property type="evidence" value="ECO:0007669"/>
    <property type="project" value="InterPro"/>
</dbReference>
<dbReference type="GO" id="GO:0005876">
    <property type="term" value="C:spindle microtubule"/>
    <property type="evidence" value="ECO:0007669"/>
    <property type="project" value="TreeGrafter"/>
</dbReference>
<organism evidence="6 7">
    <name type="scientific">Taxus chinensis</name>
    <name type="common">Chinese yew</name>
    <name type="synonym">Taxus wallichiana var. chinensis</name>
    <dbReference type="NCBI Taxonomy" id="29808"/>
    <lineage>
        <taxon>Eukaryota</taxon>
        <taxon>Viridiplantae</taxon>
        <taxon>Streptophyta</taxon>
        <taxon>Embryophyta</taxon>
        <taxon>Tracheophyta</taxon>
        <taxon>Spermatophyta</taxon>
        <taxon>Pinopsida</taxon>
        <taxon>Pinidae</taxon>
        <taxon>Conifers II</taxon>
        <taxon>Cupressales</taxon>
        <taxon>Taxaceae</taxon>
        <taxon>Taxus</taxon>
    </lineage>
</organism>
<dbReference type="GO" id="GO:0031110">
    <property type="term" value="P:regulation of microtubule polymerization or depolymerization"/>
    <property type="evidence" value="ECO:0007669"/>
    <property type="project" value="TreeGrafter"/>
</dbReference>
<keyword evidence="2" id="KW-0175">Coiled coil</keyword>
<evidence type="ECO:0000256" key="2">
    <source>
        <dbReference type="ARBA" id="ARBA00023054"/>
    </source>
</evidence>
<dbReference type="GO" id="GO:0007059">
    <property type="term" value="P:chromosome segregation"/>
    <property type="evidence" value="ECO:0007669"/>
    <property type="project" value="InterPro"/>
</dbReference>
<sequence>MEQQIHAIKLYLKEEAEALPSAQDLIKHSWCQQKRLQHMLNNIPLQMPGSFKPALDEKAVRCTTEEPKPQKEKKGRGPPPHWYLSSNELDSLSSYMRGRLTLDKINAAIGEMAQYAEANAHLIAAPRNKLGKDLMERALEMRDISTSEPVKGKHFCLETDLKGPVLKLDNTGKAILT</sequence>
<comment type="caution">
    <text evidence="6">The sequence shown here is derived from an EMBL/GenBank/DDBJ whole genome shotgun (WGS) entry which is preliminary data.</text>
</comment>
<dbReference type="InterPro" id="IPR042031">
    <property type="entry name" value="SKA1_MBD_sf"/>
</dbReference>
<dbReference type="InterPro" id="IPR009829">
    <property type="entry name" value="SKA1"/>
</dbReference>
<dbReference type="GO" id="GO:0000278">
    <property type="term" value="P:mitotic cell cycle"/>
    <property type="evidence" value="ECO:0007669"/>
    <property type="project" value="TreeGrafter"/>
</dbReference>
<keyword evidence="7" id="KW-1185">Reference proteome</keyword>
<feature type="compositionally biased region" description="Basic and acidic residues" evidence="5">
    <location>
        <begin position="62"/>
        <end position="72"/>
    </location>
</feature>
<dbReference type="PANTHER" id="PTHR28573">
    <property type="entry name" value="SPINDLE AND KINETOCHORE-ASSOCIATED PROTEIN 1"/>
    <property type="match status" value="1"/>
</dbReference>
<proteinExistence type="inferred from homology"/>
<dbReference type="FunFam" id="1.10.10.1890:FF:000002">
    <property type="entry name" value="Spindle and kinetochore-associated protein 1"/>
    <property type="match status" value="1"/>
</dbReference>
<evidence type="ECO:0000313" key="6">
    <source>
        <dbReference type="EMBL" id="KAH9329801.1"/>
    </source>
</evidence>
<dbReference type="GO" id="GO:0000940">
    <property type="term" value="C:outer kinetochore"/>
    <property type="evidence" value="ECO:0007669"/>
    <property type="project" value="TreeGrafter"/>
</dbReference>
<evidence type="ECO:0000256" key="1">
    <source>
        <dbReference type="ARBA" id="ARBA00006836"/>
    </source>
</evidence>
<gene>
    <name evidence="6" type="ORF">KI387_001909</name>
</gene>
<dbReference type="EMBL" id="JAHRHJ020000001">
    <property type="protein sequence ID" value="KAH9329801.1"/>
    <property type="molecule type" value="Genomic_DNA"/>
</dbReference>
<protein>
    <recommendedName>
        <fullName evidence="3">SKA complex subunit 1 homolog</fullName>
    </recommendedName>
    <alternativeName>
        <fullName evidence="4">Spindle and kinetochore-associated protein 1 homolog</fullName>
    </alternativeName>
</protein>